<comment type="caution">
    <text evidence="3">The sequence shown here is derived from an EMBL/GenBank/DDBJ whole genome shotgun (WGS) entry which is preliminary data.</text>
</comment>
<dbReference type="Proteomes" id="UP000054761">
    <property type="component" value="Unassembled WGS sequence"/>
</dbReference>
<evidence type="ECO:0000259" key="2">
    <source>
        <dbReference type="Pfam" id="PF01702"/>
    </source>
</evidence>
<dbReference type="PATRIC" id="fig|454.4.peg.1376"/>
<dbReference type="SUPFAM" id="SSF51713">
    <property type="entry name" value="tRNA-guanine transglycosylase"/>
    <property type="match status" value="1"/>
</dbReference>
<proteinExistence type="predicted"/>
<protein>
    <submittedName>
        <fullName evidence="3">Queuine tRNA-ribosyltransferase</fullName>
    </submittedName>
</protein>
<dbReference type="InterPro" id="IPR050076">
    <property type="entry name" value="ArchSynthase1/Queuine_TRR"/>
</dbReference>
<accession>A0A0W0VZB1</accession>
<keyword evidence="4" id="KW-1185">Reference proteome</keyword>
<dbReference type="InterPro" id="IPR002616">
    <property type="entry name" value="tRNA_ribo_trans-like"/>
</dbReference>
<dbReference type="GO" id="GO:0002099">
    <property type="term" value="P:tRNA wobble guanine modification"/>
    <property type="evidence" value="ECO:0007669"/>
    <property type="project" value="TreeGrafter"/>
</dbReference>
<feature type="domain" description="tRNA-guanine(15) transglycosylase-like" evidence="2">
    <location>
        <begin position="173"/>
        <end position="276"/>
    </location>
</feature>
<keyword evidence="3" id="KW-0808">Transferase</keyword>
<dbReference type="GO" id="GO:0005737">
    <property type="term" value="C:cytoplasm"/>
    <property type="evidence" value="ECO:0007669"/>
    <property type="project" value="TreeGrafter"/>
</dbReference>
<evidence type="ECO:0000256" key="1">
    <source>
        <dbReference type="ARBA" id="ARBA00022694"/>
    </source>
</evidence>
<dbReference type="Gene3D" id="3.20.20.105">
    <property type="entry name" value="Queuine tRNA-ribosyltransferase-like"/>
    <property type="match status" value="2"/>
</dbReference>
<dbReference type="RefSeq" id="WP_058501623.1">
    <property type="nucleotide sequence ID" value="NZ_CAAAJA010000030.1"/>
</dbReference>
<dbReference type="GO" id="GO:0016740">
    <property type="term" value="F:transferase activity"/>
    <property type="evidence" value="ECO:0007669"/>
    <property type="project" value="UniProtKB-KW"/>
</dbReference>
<keyword evidence="1" id="KW-0819">tRNA processing</keyword>
<organism evidence="3 4">
    <name type="scientific">Legionella israelensis</name>
    <dbReference type="NCBI Taxonomy" id="454"/>
    <lineage>
        <taxon>Bacteria</taxon>
        <taxon>Pseudomonadati</taxon>
        <taxon>Pseudomonadota</taxon>
        <taxon>Gammaproteobacteria</taxon>
        <taxon>Legionellales</taxon>
        <taxon>Legionellaceae</taxon>
        <taxon>Legionella</taxon>
    </lineage>
</organism>
<gene>
    <name evidence="3" type="ORF">Lisr_1271</name>
</gene>
<evidence type="ECO:0000313" key="4">
    <source>
        <dbReference type="Proteomes" id="UP000054761"/>
    </source>
</evidence>
<evidence type="ECO:0000313" key="3">
    <source>
        <dbReference type="EMBL" id="KTD25046.1"/>
    </source>
</evidence>
<reference evidence="3 4" key="1">
    <citation type="submission" date="2015-11" db="EMBL/GenBank/DDBJ databases">
        <title>Genomic analysis of 38 Legionella species identifies large and diverse effector repertoires.</title>
        <authorList>
            <person name="Burstein D."/>
            <person name="Amaro F."/>
            <person name="Zusman T."/>
            <person name="Lifshitz Z."/>
            <person name="Cohen O."/>
            <person name="Gilbert J.A."/>
            <person name="Pupko T."/>
            <person name="Shuman H.A."/>
            <person name="Segal G."/>
        </authorList>
    </citation>
    <scope>NUCLEOTIDE SEQUENCE [LARGE SCALE GENOMIC DNA]</scope>
    <source>
        <strain evidence="3 4">Bercovier 4</strain>
    </source>
</reference>
<dbReference type="PANTHER" id="PTHR46499:SF1">
    <property type="entry name" value="QUEUINE TRNA-RIBOSYLTRANSFERASE"/>
    <property type="match status" value="1"/>
</dbReference>
<name>A0A0W0VZB1_9GAMM</name>
<dbReference type="STRING" id="454.Lisr_1271"/>
<dbReference type="OrthoDB" id="5647128at2"/>
<dbReference type="EMBL" id="LNYH01000063">
    <property type="protein sequence ID" value="KTD25046.1"/>
    <property type="molecule type" value="Genomic_DNA"/>
</dbReference>
<dbReference type="InterPro" id="IPR036511">
    <property type="entry name" value="TGT-like_sf"/>
</dbReference>
<sequence length="280" mass="31771">MSNQKYGFVPPIDTRAGACLTAANWQEAGLSALSCSLEPLLFKPGVSVLKQMTQLSDFMGWSQTFVVKLLTMPLNEETYTLRSPYDGSGLHIGLKECIQLVNHLAPDYLVLPEGMERLNWVMEELLAESVFPLIAARDFDTIETRRSFGIYYTPEMHPPALIKMDRRYHDPLPFAWLGDIEPGKIKRLIEQGALFVESDRPLSDAYKGLVYTTKGQINLTESGVAEQYELIDSKCTCPTCEQQFSRAYLHHLLQHTPLLCHRLLIQHNSYFIQQAMTPQS</sequence>
<dbReference type="AlphaFoldDB" id="A0A0W0VZB1"/>
<dbReference type="PANTHER" id="PTHR46499">
    <property type="entry name" value="QUEUINE TRNA-RIBOSYLTRANSFERASE"/>
    <property type="match status" value="1"/>
</dbReference>
<dbReference type="Pfam" id="PF01702">
    <property type="entry name" value="TGT"/>
    <property type="match status" value="1"/>
</dbReference>